<dbReference type="GO" id="GO:0004674">
    <property type="term" value="F:protein serine/threonine kinase activity"/>
    <property type="evidence" value="ECO:0007669"/>
    <property type="project" value="InterPro"/>
</dbReference>
<comment type="caution">
    <text evidence="1">The sequence shown here is derived from an EMBL/GenBank/DDBJ whole genome shotgun (WGS) entry which is preliminary data.</text>
</comment>
<protein>
    <submittedName>
        <fullName evidence="1">Uncharacterized protein</fullName>
    </submittedName>
</protein>
<proteinExistence type="predicted"/>
<sequence>MLFCWFLSSGSVWRATNEDLALMRTCVVMCGFILSSELVEFRHSKKDSGRQLFDKTDALDDIVFPPVVIAQWEDQSKNLLLICHVHLACVKCFHSVRGMMYYRWALEFEAFLDMAKESVGVNGSELSLHSFTVGWNDVRFLIMDYTGQVQSFKFIPLVYQIASRLGDPKDGQAAQSFQFALVSLLKTMAIDHPYHTVFSF</sequence>
<dbReference type="PANTHER" id="PTHR37079">
    <property type="entry name" value="SERINE/THREONINE-PROTEIN KINASE ATM"/>
    <property type="match status" value="1"/>
</dbReference>
<dbReference type="InterPro" id="IPR038980">
    <property type="entry name" value="ATM_plant"/>
</dbReference>
<accession>A0AAD8LZN0</accession>
<gene>
    <name evidence="1" type="ORF">POM88_049611</name>
</gene>
<dbReference type="GO" id="GO:0006974">
    <property type="term" value="P:DNA damage response"/>
    <property type="evidence" value="ECO:0007669"/>
    <property type="project" value="InterPro"/>
</dbReference>
<dbReference type="EMBL" id="JAUIZM010000011">
    <property type="protein sequence ID" value="KAK1356355.1"/>
    <property type="molecule type" value="Genomic_DNA"/>
</dbReference>
<organism evidence="1 2">
    <name type="scientific">Heracleum sosnowskyi</name>
    <dbReference type="NCBI Taxonomy" id="360622"/>
    <lineage>
        <taxon>Eukaryota</taxon>
        <taxon>Viridiplantae</taxon>
        <taxon>Streptophyta</taxon>
        <taxon>Embryophyta</taxon>
        <taxon>Tracheophyta</taxon>
        <taxon>Spermatophyta</taxon>
        <taxon>Magnoliopsida</taxon>
        <taxon>eudicotyledons</taxon>
        <taxon>Gunneridae</taxon>
        <taxon>Pentapetalae</taxon>
        <taxon>asterids</taxon>
        <taxon>campanulids</taxon>
        <taxon>Apiales</taxon>
        <taxon>Apiaceae</taxon>
        <taxon>Apioideae</taxon>
        <taxon>apioid superclade</taxon>
        <taxon>Tordylieae</taxon>
        <taxon>Tordyliinae</taxon>
        <taxon>Heracleum</taxon>
    </lineage>
</organism>
<name>A0AAD8LZN0_9APIA</name>
<dbReference type="Proteomes" id="UP001237642">
    <property type="component" value="Unassembled WGS sequence"/>
</dbReference>
<evidence type="ECO:0000313" key="2">
    <source>
        <dbReference type="Proteomes" id="UP001237642"/>
    </source>
</evidence>
<reference evidence="1" key="1">
    <citation type="submission" date="2023-02" db="EMBL/GenBank/DDBJ databases">
        <title>Genome of toxic invasive species Heracleum sosnowskyi carries increased number of genes despite the absence of recent whole-genome duplications.</title>
        <authorList>
            <person name="Schelkunov M."/>
            <person name="Shtratnikova V."/>
            <person name="Makarenko M."/>
            <person name="Klepikova A."/>
            <person name="Omelchenko D."/>
            <person name="Novikova G."/>
            <person name="Obukhova E."/>
            <person name="Bogdanov V."/>
            <person name="Penin A."/>
            <person name="Logacheva M."/>
        </authorList>
    </citation>
    <scope>NUCLEOTIDE SEQUENCE</scope>
    <source>
        <strain evidence="1">Hsosn_3</strain>
        <tissue evidence="1">Leaf</tissue>
    </source>
</reference>
<dbReference type="PANTHER" id="PTHR37079:SF4">
    <property type="entry name" value="SERINE_THREONINE-PROTEIN KINASE ATM"/>
    <property type="match status" value="1"/>
</dbReference>
<reference evidence="1" key="2">
    <citation type="submission" date="2023-05" db="EMBL/GenBank/DDBJ databases">
        <authorList>
            <person name="Schelkunov M.I."/>
        </authorList>
    </citation>
    <scope>NUCLEOTIDE SEQUENCE</scope>
    <source>
        <strain evidence="1">Hsosn_3</strain>
        <tissue evidence="1">Leaf</tissue>
    </source>
</reference>
<keyword evidence="2" id="KW-1185">Reference proteome</keyword>
<dbReference type="AlphaFoldDB" id="A0AAD8LZN0"/>
<evidence type="ECO:0000313" key="1">
    <source>
        <dbReference type="EMBL" id="KAK1356355.1"/>
    </source>
</evidence>